<dbReference type="GO" id="GO:0004771">
    <property type="term" value="F:sterol ester esterase activity"/>
    <property type="evidence" value="ECO:0007669"/>
    <property type="project" value="TreeGrafter"/>
</dbReference>
<dbReference type="GO" id="GO:0005829">
    <property type="term" value="C:cytosol"/>
    <property type="evidence" value="ECO:0007669"/>
    <property type="project" value="TreeGrafter"/>
</dbReference>
<reference evidence="4" key="1">
    <citation type="journal article" date="2014" name="Int. J. Syst. Evol. Microbiol.">
        <title>Complete genome sequence of Corynebacterium casei LMG S-19264T (=DSM 44701T), isolated from a smear-ripened cheese.</title>
        <authorList>
            <consortium name="US DOE Joint Genome Institute (JGI-PGF)"/>
            <person name="Walter F."/>
            <person name="Albersmeier A."/>
            <person name="Kalinowski J."/>
            <person name="Ruckert C."/>
        </authorList>
    </citation>
    <scope>NUCLEOTIDE SEQUENCE</scope>
    <source>
        <strain evidence="4">KCTC 42650</strain>
    </source>
</reference>
<dbReference type="PANTHER" id="PTHR23025">
    <property type="entry name" value="TRIACYLGLYCEROL LIPASE"/>
    <property type="match status" value="1"/>
</dbReference>
<comment type="similarity">
    <text evidence="1">Belongs to the 'GDXG' lipolytic enzyme family.</text>
</comment>
<dbReference type="PROSITE" id="PS01173">
    <property type="entry name" value="LIPASE_GDXG_HIS"/>
    <property type="match status" value="1"/>
</dbReference>
<comment type="caution">
    <text evidence="4">The sequence shown here is derived from an EMBL/GenBank/DDBJ whole genome shotgun (WGS) entry which is preliminary data.</text>
</comment>
<feature type="domain" description="Alpha/beta hydrolase fold-3" evidence="3">
    <location>
        <begin position="77"/>
        <end position="278"/>
    </location>
</feature>
<evidence type="ECO:0000313" key="4">
    <source>
        <dbReference type="EMBL" id="GHF74997.1"/>
    </source>
</evidence>
<dbReference type="SUPFAM" id="SSF53474">
    <property type="entry name" value="alpha/beta-Hydrolases"/>
    <property type="match status" value="1"/>
</dbReference>
<dbReference type="InterPro" id="IPR029058">
    <property type="entry name" value="AB_hydrolase_fold"/>
</dbReference>
<dbReference type="InterPro" id="IPR002168">
    <property type="entry name" value="Lipase_GDXG_HIS_AS"/>
</dbReference>
<keyword evidence="2" id="KW-0378">Hydrolase</keyword>
<accession>A0A8J3H3X0</accession>
<evidence type="ECO:0000259" key="3">
    <source>
        <dbReference type="Pfam" id="PF07859"/>
    </source>
</evidence>
<dbReference type="Pfam" id="PF07859">
    <property type="entry name" value="Abhydrolase_3"/>
    <property type="match status" value="1"/>
</dbReference>
<gene>
    <name evidence="4" type="ORF">GCM10017056_51930</name>
</gene>
<dbReference type="InterPro" id="IPR013094">
    <property type="entry name" value="AB_hydrolase_3"/>
</dbReference>
<name>A0A8J3H3X0_9RHOB</name>
<dbReference type="Gene3D" id="3.40.50.1820">
    <property type="entry name" value="alpha/beta hydrolase"/>
    <property type="match status" value="1"/>
</dbReference>
<organism evidence="4 5">
    <name type="scientific">Seohaeicola zhoushanensis</name>
    <dbReference type="NCBI Taxonomy" id="1569283"/>
    <lineage>
        <taxon>Bacteria</taxon>
        <taxon>Pseudomonadati</taxon>
        <taxon>Pseudomonadota</taxon>
        <taxon>Alphaproteobacteria</taxon>
        <taxon>Rhodobacterales</taxon>
        <taxon>Roseobacteraceae</taxon>
        <taxon>Seohaeicola</taxon>
    </lineage>
</organism>
<dbReference type="RefSeq" id="WP_189683055.1">
    <property type="nucleotide sequence ID" value="NZ_BNCJ01000043.1"/>
</dbReference>
<dbReference type="AlphaFoldDB" id="A0A8J3H3X0"/>
<evidence type="ECO:0000313" key="5">
    <source>
        <dbReference type="Proteomes" id="UP000626220"/>
    </source>
</evidence>
<dbReference type="Proteomes" id="UP000626220">
    <property type="component" value="Unassembled WGS sequence"/>
</dbReference>
<dbReference type="GO" id="GO:0004806">
    <property type="term" value="F:triacylglycerol lipase activity"/>
    <property type="evidence" value="ECO:0007669"/>
    <property type="project" value="TreeGrafter"/>
</dbReference>
<dbReference type="GO" id="GO:0019433">
    <property type="term" value="P:triglyceride catabolic process"/>
    <property type="evidence" value="ECO:0007669"/>
    <property type="project" value="TreeGrafter"/>
</dbReference>
<sequence>MNIDPAYLEFLADPRNTVRPPPPHIPLEKVRNAADRAMHQGKIVDLPRVEDHLVDTGTHAVRFRLYHPAKDQVRQVIFFFHGGGFVWGSIDTHDGICRRLAALTDAAVISVDYRLSPETPFPGARDDCLAVIRHALDASDGLGINKAGFALCGDSAGGQIAVSTCAALVAADKLPLHLALIYPTVDPACNSPSQTEFADGPLLTRAAMRWFWDCYLRGVPSSEVVIDDEVFRRFPPTCIVTAENDPLRDEGEMLAARLRGLNIPVEVHRAPGLLHGFLSLAIFPTAAVEAFDILGKAIDSKLAARISG</sequence>
<keyword evidence="5" id="KW-1185">Reference proteome</keyword>
<evidence type="ECO:0000256" key="1">
    <source>
        <dbReference type="ARBA" id="ARBA00010515"/>
    </source>
</evidence>
<dbReference type="EMBL" id="BNCJ01000043">
    <property type="protein sequence ID" value="GHF74997.1"/>
    <property type="molecule type" value="Genomic_DNA"/>
</dbReference>
<reference evidence="4" key="2">
    <citation type="submission" date="2020-09" db="EMBL/GenBank/DDBJ databases">
        <authorList>
            <person name="Sun Q."/>
            <person name="Kim S."/>
        </authorList>
    </citation>
    <scope>NUCLEOTIDE SEQUENCE</scope>
    <source>
        <strain evidence="4">KCTC 42650</strain>
    </source>
</reference>
<proteinExistence type="inferred from homology"/>
<dbReference type="PANTHER" id="PTHR23025:SF4">
    <property type="entry name" value="ALPHA_BETA HYDROLASE FOLD-3 DOMAIN-CONTAINING PROTEIN"/>
    <property type="match status" value="1"/>
</dbReference>
<evidence type="ECO:0000256" key="2">
    <source>
        <dbReference type="ARBA" id="ARBA00022801"/>
    </source>
</evidence>
<protein>
    <submittedName>
        <fullName evidence="4">Putative lipase LipH (Carboxylesterase)</fullName>
    </submittedName>
</protein>